<dbReference type="InterPro" id="IPR036521">
    <property type="entry name" value="SRP19-like_sf"/>
</dbReference>
<evidence type="ECO:0000256" key="4">
    <source>
        <dbReference type="ARBA" id="ARBA00023274"/>
    </source>
</evidence>
<keyword evidence="1" id="KW-0963">Cytoplasm</keyword>
<feature type="domain" description="CCHC-type" evidence="7">
    <location>
        <begin position="279"/>
        <end position="294"/>
    </location>
</feature>
<dbReference type="EMBL" id="KZ454995">
    <property type="protein sequence ID" value="PKI82504.1"/>
    <property type="molecule type" value="Genomic_DNA"/>
</dbReference>
<name>A0A2N1J7I9_9BASI</name>
<dbReference type="STRING" id="2020962.A0A2N1J7I9"/>
<dbReference type="GO" id="GO:0006614">
    <property type="term" value="P:SRP-dependent cotranslational protein targeting to membrane"/>
    <property type="evidence" value="ECO:0007669"/>
    <property type="project" value="InterPro"/>
</dbReference>
<keyword evidence="3" id="KW-0733">Signal recognition particle</keyword>
<dbReference type="GO" id="GO:0008270">
    <property type="term" value="F:zinc ion binding"/>
    <property type="evidence" value="ECO:0007669"/>
    <property type="project" value="UniProtKB-KW"/>
</dbReference>
<protein>
    <recommendedName>
        <fullName evidence="7">CCHC-type domain-containing protein</fullName>
    </recommendedName>
</protein>
<keyword evidence="5" id="KW-0862">Zinc</keyword>
<evidence type="ECO:0000256" key="6">
    <source>
        <dbReference type="SAM" id="MobiDB-lite"/>
    </source>
</evidence>
<feature type="domain" description="CCHC-type" evidence="7">
    <location>
        <begin position="325"/>
        <end position="340"/>
    </location>
</feature>
<keyword evidence="5" id="KW-0479">Metal-binding</keyword>
<accession>A0A2N1J7I9</accession>
<evidence type="ECO:0000313" key="9">
    <source>
        <dbReference type="Proteomes" id="UP000232875"/>
    </source>
</evidence>
<dbReference type="PROSITE" id="PS50158">
    <property type="entry name" value="ZF_CCHC"/>
    <property type="match status" value="6"/>
</dbReference>
<keyword evidence="5" id="KW-0863">Zinc-finger</keyword>
<keyword evidence="9" id="KW-1185">Reference proteome</keyword>
<dbReference type="GO" id="GO:0008312">
    <property type="term" value="F:7S RNA binding"/>
    <property type="evidence" value="ECO:0007669"/>
    <property type="project" value="InterPro"/>
</dbReference>
<dbReference type="SMART" id="SM00343">
    <property type="entry name" value="ZnF_C2HC"/>
    <property type="match status" value="6"/>
</dbReference>
<dbReference type="PANTHER" id="PTHR23002">
    <property type="entry name" value="ZINC FINGER CCHC DOMAIN CONTAINING PROTEIN"/>
    <property type="match status" value="1"/>
</dbReference>
<dbReference type="InterPro" id="IPR051714">
    <property type="entry name" value="Znf_CCHC_NABP"/>
</dbReference>
<organism evidence="8 9">
    <name type="scientific">Malassezia vespertilionis</name>
    <dbReference type="NCBI Taxonomy" id="2020962"/>
    <lineage>
        <taxon>Eukaryota</taxon>
        <taxon>Fungi</taxon>
        <taxon>Dikarya</taxon>
        <taxon>Basidiomycota</taxon>
        <taxon>Ustilaginomycotina</taxon>
        <taxon>Malasseziomycetes</taxon>
        <taxon>Malasseziales</taxon>
        <taxon>Malasseziaceae</taxon>
        <taxon>Malassezia</taxon>
    </lineage>
</organism>
<dbReference type="OrthoDB" id="2527451at2759"/>
<evidence type="ECO:0000256" key="3">
    <source>
        <dbReference type="ARBA" id="ARBA00023135"/>
    </source>
</evidence>
<dbReference type="SUPFAM" id="SSF69695">
    <property type="entry name" value="SRP19"/>
    <property type="match status" value="1"/>
</dbReference>
<dbReference type="InterPro" id="IPR036875">
    <property type="entry name" value="Znf_CCHC_sf"/>
</dbReference>
<feature type="compositionally biased region" description="Acidic residues" evidence="6">
    <location>
        <begin position="1"/>
        <end position="10"/>
    </location>
</feature>
<keyword evidence="4" id="KW-0687">Ribonucleoprotein</keyword>
<dbReference type="Proteomes" id="UP000232875">
    <property type="component" value="Unassembled WGS sequence"/>
</dbReference>
<dbReference type="SUPFAM" id="SSF57756">
    <property type="entry name" value="Retrovirus zinc finger-like domains"/>
    <property type="match status" value="3"/>
</dbReference>
<feature type="region of interest" description="Disordered" evidence="6">
    <location>
        <begin position="228"/>
        <end position="268"/>
    </location>
</feature>
<evidence type="ECO:0000256" key="2">
    <source>
        <dbReference type="ARBA" id="ARBA00022664"/>
    </source>
</evidence>
<feature type="region of interest" description="Disordered" evidence="6">
    <location>
        <begin position="1"/>
        <end position="53"/>
    </location>
</feature>
<dbReference type="Pfam" id="PF01922">
    <property type="entry name" value="SRP19"/>
    <property type="match status" value="1"/>
</dbReference>
<evidence type="ECO:0000256" key="5">
    <source>
        <dbReference type="PROSITE-ProRule" id="PRU00047"/>
    </source>
</evidence>
<gene>
    <name evidence="8" type="ORF">MVES_003654</name>
</gene>
<dbReference type="InterPro" id="IPR002778">
    <property type="entry name" value="Signal_recog_particle_SRP19"/>
</dbReference>
<dbReference type="Gene3D" id="4.10.60.10">
    <property type="entry name" value="Zinc finger, CCHC-type"/>
    <property type="match status" value="5"/>
</dbReference>
<dbReference type="InterPro" id="IPR001878">
    <property type="entry name" value="Znf_CCHC"/>
</dbReference>
<dbReference type="AlphaFoldDB" id="A0A2N1J7I9"/>
<proteinExistence type="predicted"/>
<feature type="domain" description="CCHC-type" evidence="7">
    <location>
        <begin position="382"/>
        <end position="396"/>
    </location>
</feature>
<feature type="compositionally biased region" description="Polar residues" evidence="6">
    <location>
        <begin position="18"/>
        <end position="38"/>
    </location>
</feature>
<dbReference type="Pfam" id="PF00098">
    <property type="entry name" value="zf-CCHC"/>
    <property type="match status" value="6"/>
</dbReference>
<dbReference type="Gene3D" id="3.30.56.30">
    <property type="entry name" value="Signal recognition particle, SRP19-like subunit"/>
    <property type="match status" value="1"/>
</dbReference>
<reference evidence="8 9" key="1">
    <citation type="submission" date="2017-10" db="EMBL/GenBank/DDBJ databases">
        <title>A novel species of cold-tolerant Malassezia isolated from bats.</title>
        <authorList>
            <person name="Lorch J.M."/>
            <person name="Palmer J.M."/>
            <person name="Vanderwolf K.J."/>
            <person name="Schmidt K.Z."/>
            <person name="Verant M.L."/>
            <person name="Weller T.J."/>
            <person name="Blehert D.S."/>
        </authorList>
    </citation>
    <scope>NUCLEOTIDE SEQUENCE [LARGE SCALE GENOMIC DNA]</scope>
    <source>
        <strain evidence="8 9">NWHC:44797-103</strain>
    </source>
</reference>
<evidence type="ECO:0000256" key="1">
    <source>
        <dbReference type="ARBA" id="ARBA00022490"/>
    </source>
</evidence>
<feature type="domain" description="CCHC-type" evidence="7">
    <location>
        <begin position="301"/>
        <end position="316"/>
    </location>
</feature>
<sequence>MEAFDDDTEFELPGISPLSGTQLNTNTWQKTMAQSTAAPSDLERHAAQNGEEDGPHKHWTCVYPIYIDAKRRYRHGCRRVAYEKAALFPSSQIISNAAQQLRLAFVHEPYRCHPQDWENPGRVKIQLHKEDGTLQHANLPTKEQKLLEALAAQLQTVAGGVPPAVPTTHGKNNTRPQNVLRARQRKIQRVAYGPRLPANSPALPSGLINMDLSKMAGGGLQNMGPLGGMMSSMGLGDDDDDKPDDANTPAQKPAPALGRRQRKPGHAIASCPSAGNPTCYNCGGQGHVSSDCDQEAAPKSCYRCNSTDHLSRDCPEAPATPSGECYRCGEAGHIARSCPQNGGGRPVRGSRGCYNCGGLGHISRDCSSASGALASVGNGGVKCYNCGTFGHMSRDCGQPQQRSCYTCGSVEHLASTCPQAV</sequence>
<evidence type="ECO:0000313" key="8">
    <source>
        <dbReference type="EMBL" id="PKI82504.1"/>
    </source>
</evidence>
<evidence type="ECO:0000259" key="7">
    <source>
        <dbReference type="PROSITE" id="PS50158"/>
    </source>
</evidence>
<dbReference type="GO" id="GO:0006397">
    <property type="term" value="P:mRNA processing"/>
    <property type="evidence" value="ECO:0007669"/>
    <property type="project" value="UniProtKB-KW"/>
</dbReference>
<keyword evidence="2" id="KW-0507">mRNA processing</keyword>
<feature type="domain" description="CCHC-type" evidence="7">
    <location>
        <begin position="404"/>
        <end position="419"/>
    </location>
</feature>
<dbReference type="GO" id="GO:0005786">
    <property type="term" value="C:signal recognition particle, endoplasmic reticulum targeting"/>
    <property type="evidence" value="ECO:0007669"/>
    <property type="project" value="UniProtKB-KW"/>
</dbReference>
<feature type="domain" description="CCHC-type" evidence="7">
    <location>
        <begin position="353"/>
        <end position="366"/>
    </location>
</feature>